<dbReference type="InParanoid" id="A0A0C2W204"/>
<dbReference type="AlphaFoldDB" id="A0A0C2W204"/>
<dbReference type="Proteomes" id="UP000054549">
    <property type="component" value="Unassembled WGS sequence"/>
</dbReference>
<reference evidence="2 3" key="1">
    <citation type="submission" date="2014-04" db="EMBL/GenBank/DDBJ databases">
        <title>Evolutionary Origins and Diversification of the Mycorrhizal Mutualists.</title>
        <authorList>
            <consortium name="DOE Joint Genome Institute"/>
            <consortium name="Mycorrhizal Genomics Consortium"/>
            <person name="Kohler A."/>
            <person name="Kuo A."/>
            <person name="Nagy L.G."/>
            <person name="Floudas D."/>
            <person name="Copeland A."/>
            <person name="Barry K.W."/>
            <person name="Cichocki N."/>
            <person name="Veneault-Fourrey C."/>
            <person name="LaButti K."/>
            <person name="Lindquist E.A."/>
            <person name="Lipzen A."/>
            <person name="Lundell T."/>
            <person name="Morin E."/>
            <person name="Murat C."/>
            <person name="Riley R."/>
            <person name="Ohm R."/>
            <person name="Sun H."/>
            <person name="Tunlid A."/>
            <person name="Henrissat B."/>
            <person name="Grigoriev I.V."/>
            <person name="Hibbett D.S."/>
            <person name="Martin F."/>
        </authorList>
    </citation>
    <scope>NUCLEOTIDE SEQUENCE [LARGE SCALE GENOMIC DNA]</scope>
    <source>
        <strain evidence="2 3">Koide BX008</strain>
    </source>
</reference>
<evidence type="ECO:0000256" key="1">
    <source>
        <dbReference type="SAM" id="MobiDB-lite"/>
    </source>
</evidence>
<evidence type="ECO:0000313" key="2">
    <source>
        <dbReference type="EMBL" id="KIL55132.1"/>
    </source>
</evidence>
<keyword evidence="3" id="KW-1185">Reference proteome</keyword>
<gene>
    <name evidence="2" type="ORF">M378DRAFT_182311</name>
</gene>
<sequence length="131" mass="14442">MNLANRFSALKINAPLPRNLNYSSWGYRVDPIEYVTDTENVSDDHVKANQTSKRTWMISAKKSRVYYVSSGEDSDSEDSNSTDSECVSDSEIAIEQDDDSEWITCVRRRAELSAARAAARAAAAAASAIVN</sequence>
<proteinExistence type="predicted"/>
<protein>
    <submittedName>
        <fullName evidence="2">Uncharacterized protein</fullName>
    </submittedName>
</protein>
<dbReference type="HOGENOM" id="CLU_139858_0_0_1"/>
<name>A0A0C2W204_AMAMK</name>
<feature type="region of interest" description="Disordered" evidence="1">
    <location>
        <begin position="69"/>
        <end position="91"/>
    </location>
</feature>
<evidence type="ECO:0000313" key="3">
    <source>
        <dbReference type="Proteomes" id="UP000054549"/>
    </source>
</evidence>
<organism evidence="2 3">
    <name type="scientific">Amanita muscaria (strain Koide BX008)</name>
    <dbReference type="NCBI Taxonomy" id="946122"/>
    <lineage>
        <taxon>Eukaryota</taxon>
        <taxon>Fungi</taxon>
        <taxon>Dikarya</taxon>
        <taxon>Basidiomycota</taxon>
        <taxon>Agaricomycotina</taxon>
        <taxon>Agaricomycetes</taxon>
        <taxon>Agaricomycetidae</taxon>
        <taxon>Agaricales</taxon>
        <taxon>Pluteineae</taxon>
        <taxon>Amanitaceae</taxon>
        <taxon>Amanita</taxon>
    </lineage>
</organism>
<accession>A0A0C2W204</accession>
<feature type="compositionally biased region" description="Acidic residues" evidence="1">
    <location>
        <begin position="72"/>
        <end position="91"/>
    </location>
</feature>
<dbReference type="EMBL" id="KN818563">
    <property type="protein sequence ID" value="KIL55132.1"/>
    <property type="molecule type" value="Genomic_DNA"/>
</dbReference>